<reference evidence="1" key="1">
    <citation type="submission" date="2021-06" db="EMBL/GenBank/DDBJ databases">
        <authorList>
            <person name="Kallberg Y."/>
            <person name="Tangrot J."/>
            <person name="Rosling A."/>
        </authorList>
    </citation>
    <scope>NUCLEOTIDE SEQUENCE</scope>
    <source>
        <strain evidence="1">87-6 pot B 2015</strain>
    </source>
</reference>
<organism evidence="1 2">
    <name type="scientific">Funneliformis mosseae</name>
    <name type="common">Endomycorrhizal fungus</name>
    <name type="synonym">Glomus mosseae</name>
    <dbReference type="NCBI Taxonomy" id="27381"/>
    <lineage>
        <taxon>Eukaryota</taxon>
        <taxon>Fungi</taxon>
        <taxon>Fungi incertae sedis</taxon>
        <taxon>Mucoromycota</taxon>
        <taxon>Glomeromycotina</taxon>
        <taxon>Glomeromycetes</taxon>
        <taxon>Glomerales</taxon>
        <taxon>Glomeraceae</taxon>
        <taxon>Funneliformis</taxon>
    </lineage>
</organism>
<feature type="non-terminal residue" evidence="1">
    <location>
        <position position="40"/>
    </location>
</feature>
<proteinExistence type="predicted"/>
<protein>
    <submittedName>
        <fullName evidence="1">4771_t:CDS:1</fullName>
    </submittedName>
</protein>
<dbReference type="Proteomes" id="UP000789375">
    <property type="component" value="Unassembled WGS sequence"/>
</dbReference>
<sequence>LEAFQIAISAKTTGVQEIYYQQTFKTLKYKQVPIPTFERA</sequence>
<evidence type="ECO:0000313" key="2">
    <source>
        <dbReference type="Proteomes" id="UP000789375"/>
    </source>
</evidence>
<name>A0A9N9NLP2_FUNMO</name>
<keyword evidence="2" id="KW-1185">Reference proteome</keyword>
<evidence type="ECO:0000313" key="1">
    <source>
        <dbReference type="EMBL" id="CAG8742420.1"/>
    </source>
</evidence>
<accession>A0A9N9NLP2</accession>
<comment type="caution">
    <text evidence="1">The sequence shown here is derived from an EMBL/GenBank/DDBJ whole genome shotgun (WGS) entry which is preliminary data.</text>
</comment>
<feature type="non-terminal residue" evidence="1">
    <location>
        <position position="1"/>
    </location>
</feature>
<dbReference type="AlphaFoldDB" id="A0A9N9NLP2"/>
<gene>
    <name evidence="1" type="ORF">FMOSSE_LOCUS16227</name>
</gene>
<dbReference type="EMBL" id="CAJVPP010021263">
    <property type="protein sequence ID" value="CAG8742420.1"/>
    <property type="molecule type" value="Genomic_DNA"/>
</dbReference>